<accession>A0A4P7NRV4</accession>
<evidence type="ECO:0000313" key="2">
    <source>
        <dbReference type="Proteomes" id="UP000294847"/>
    </source>
</evidence>
<evidence type="ECO:0000313" key="1">
    <source>
        <dbReference type="EMBL" id="QBZ65154.1"/>
    </source>
</evidence>
<gene>
    <name evidence="1" type="ORF">PoMZ_06859</name>
</gene>
<name>A0A4P7NRV4_PYROR</name>
<dbReference type="Proteomes" id="UP000294847">
    <property type="component" value="Chromosome 6"/>
</dbReference>
<proteinExistence type="predicted"/>
<organism evidence="1 2">
    <name type="scientific">Pyricularia oryzae</name>
    <name type="common">Rice blast fungus</name>
    <name type="synonym">Magnaporthe oryzae</name>
    <dbReference type="NCBI Taxonomy" id="318829"/>
    <lineage>
        <taxon>Eukaryota</taxon>
        <taxon>Fungi</taxon>
        <taxon>Dikarya</taxon>
        <taxon>Ascomycota</taxon>
        <taxon>Pezizomycotina</taxon>
        <taxon>Sordariomycetes</taxon>
        <taxon>Sordariomycetidae</taxon>
        <taxon>Magnaporthales</taxon>
        <taxon>Pyriculariaceae</taxon>
        <taxon>Pyricularia</taxon>
    </lineage>
</organism>
<protein>
    <submittedName>
        <fullName evidence="1">Uncharacterized protein</fullName>
    </submittedName>
</protein>
<dbReference type="AlphaFoldDB" id="A0A4P7NRV4"/>
<reference evidence="1 2" key="1">
    <citation type="journal article" date="2019" name="Mol. Biol. Evol.">
        <title>Blast fungal genomes show frequent chromosomal changes, gene gains and losses, and effector gene turnover.</title>
        <authorList>
            <person name="Gomez Luciano L.B."/>
            <person name="Jason Tsai I."/>
            <person name="Chuma I."/>
            <person name="Tosa Y."/>
            <person name="Chen Y.H."/>
            <person name="Li J.Y."/>
            <person name="Li M.Y."/>
            <person name="Jade Lu M.Y."/>
            <person name="Nakayashiki H."/>
            <person name="Li W.H."/>
        </authorList>
    </citation>
    <scope>NUCLEOTIDE SEQUENCE [LARGE SCALE GENOMIC DNA]</scope>
    <source>
        <strain evidence="1">MZ5-1-6</strain>
    </source>
</reference>
<sequence>MTRSQGLQGWKWWCIHTLGAKTVTEIDESAADSNALITPTAIPDAQSQLPFQRERWQTSKLKPGCVAWSRRRTSQQPSSQLYNPNHAQVGEEMEQIRLRHMESSALRNKLALTRFEFRTLHSNMRQNIKVN</sequence>
<dbReference type="EMBL" id="CP034209">
    <property type="protein sequence ID" value="QBZ65154.1"/>
    <property type="molecule type" value="Genomic_DNA"/>
</dbReference>